<protein>
    <submittedName>
        <fullName evidence="1">Uncharacterized protein</fullName>
    </submittedName>
</protein>
<evidence type="ECO:0000313" key="1">
    <source>
        <dbReference type="EMBL" id="CAM73971.1"/>
    </source>
</evidence>
<dbReference type="AlphaFoldDB" id="A4TTL4"/>
<gene>
    <name evidence="1" type="ORF">MGR_0993</name>
</gene>
<accession>A4TTL4</accession>
<organism evidence="1">
    <name type="scientific">Magnetospirillum gryphiswaldense</name>
    <dbReference type="NCBI Taxonomy" id="55518"/>
    <lineage>
        <taxon>Bacteria</taxon>
        <taxon>Pseudomonadati</taxon>
        <taxon>Pseudomonadota</taxon>
        <taxon>Alphaproteobacteria</taxon>
        <taxon>Rhodospirillales</taxon>
        <taxon>Rhodospirillaceae</taxon>
        <taxon>Magnetospirillum</taxon>
    </lineage>
</organism>
<dbReference type="EMBL" id="CU459003">
    <property type="protein sequence ID" value="CAM73971.1"/>
    <property type="molecule type" value="Genomic_DNA"/>
</dbReference>
<sequence length="63" mass="7297">MLDRNVAVQATAVEQRPQRMHHRIKQGDGTVQFHVILRWKVRQSSLCLPIEIRDFTCGLEGAR</sequence>
<name>A4TTL4_9PROT</name>
<reference evidence="1" key="1">
    <citation type="journal article" date="2007" name="J. Bacteriol.">
        <title>Comparative genome analysis of four magnetotactic bacteria reveals a complex set of group-specific genes implicated in magnetosome biomineralization and function.</title>
        <authorList>
            <person name="Richter M."/>
            <person name="Kube M."/>
            <person name="Bazylinski D.A."/>
            <person name="Lombardot T."/>
            <person name="Gloeckner F.O."/>
            <person name="Reinhardt R."/>
            <person name="Schueler D."/>
        </authorList>
    </citation>
    <scope>NUCLEOTIDE SEQUENCE</scope>
    <source>
        <strain evidence="1">MSR-1</strain>
    </source>
</reference>
<proteinExistence type="predicted"/>